<dbReference type="SUPFAM" id="SSF109854">
    <property type="entry name" value="DinB/YfiT-like putative metalloenzymes"/>
    <property type="match status" value="1"/>
</dbReference>
<evidence type="ECO:0000259" key="1">
    <source>
        <dbReference type="Pfam" id="PF11716"/>
    </source>
</evidence>
<proteinExistence type="predicted"/>
<sequence length="212" mass="23799">MSNRWEEIRPQVEAERLSLVKFLEGLREDEWAVRSLCTDWTVHEVLAHLTLSTRTGVKDWLKGLAQARFDFDRMESQQGRERAAQYSPAELIEQYRETAGSTRRSPLSGAMDPLVDVLVHGQDIARPLGREREIPLKLLPGALDHLWNSPFYGVKKRFRGTRMIATDVQWTAGDGPAEVRGPATELLLAATGRPSGLDNLQGEGVELVRATL</sequence>
<dbReference type="Proteomes" id="UP000318380">
    <property type="component" value="Unassembled WGS sequence"/>
</dbReference>
<dbReference type="InterPro" id="IPR017517">
    <property type="entry name" value="Maleyloyr_isom"/>
</dbReference>
<dbReference type="OrthoDB" id="5178565at2"/>
<gene>
    <name evidence="2" type="ORF">FB561_2527</name>
</gene>
<protein>
    <submittedName>
        <fullName evidence="2">Uncharacterized protein (TIGR03083 family)</fullName>
    </submittedName>
</protein>
<dbReference type="EMBL" id="VIVK01000001">
    <property type="protein sequence ID" value="TWD81412.1"/>
    <property type="molecule type" value="Genomic_DNA"/>
</dbReference>
<dbReference type="InterPro" id="IPR024344">
    <property type="entry name" value="MDMPI_metal-binding"/>
</dbReference>
<dbReference type="Gene3D" id="1.20.120.450">
    <property type="entry name" value="dinb family like domain"/>
    <property type="match status" value="1"/>
</dbReference>
<dbReference type="GO" id="GO:0046872">
    <property type="term" value="F:metal ion binding"/>
    <property type="evidence" value="ECO:0007669"/>
    <property type="project" value="InterPro"/>
</dbReference>
<dbReference type="RefSeq" id="WP_145806240.1">
    <property type="nucleotide sequence ID" value="NZ_VIVK01000001.1"/>
</dbReference>
<name>A0A561BRL6_9ACTN</name>
<dbReference type="NCBIfam" id="TIGR03083">
    <property type="entry name" value="maleylpyruvate isomerase family mycothiol-dependent enzyme"/>
    <property type="match status" value="1"/>
</dbReference>
<evidence type="ECO:0000313" key="2">
    <source>
        <dbReference type="EMBL" id="TWD81412.1"/>
    </source>
</evidence>
<dbReference type="AlphaFoldDB" id="A0A561BRL6"/>
<reference evidence="2 3" key="1">
    <citation type="submission" date="2019-06" db="EMBL/GenBank/DDBJ databases">
        <title>Sequencing the genomes of 1000 actinobacteria strains.</title>
        <authorList>
            <person name="Klenk H.-P."/>
        </authorList>
    </citation>
    <scope>NUCLEOTIDE SEQUENCE [LARGE SCALE GENOMIC DNA]</scope>
    <source>
        <strain evidence="2 3">DSM 24683</strain>
    </source>
</reference>
<dbReference type="Pfam" id="PF11716">
    <property type="entry name" value="MDMPI_N"/>
    <property type="match status" value="1"/>
</dbReference>
<feature type="domain" description="Mycothiol-dependent maleylpyruvate isomerase metal-binding" evidence="1">
    <location>
        <begin position="14"/>
        <end position="105"/>
    </location>
</feature>
<evidence type="ECO:0000313" key="3">
    <source>
        <dbReference type="Proteomes" id="UP000318380"/>
    </source>
</evidence>
<accession>A0A561BRL6</accession>
<keyword evidence="3" id="KW-1185">Reference proteome</keyword>
<dbReference type="InterPro" id="IPR034660">
    <property type="entry name" value="DinB/YfiT-like"/>
</dbReference>
<comment type="caution">
    <text evidence="2">The sequence shown here is derived from an EMBL/GenBank/DDBJ whole genome shotgun (WGS) entry which is preliminary data.</text>
</comment>
<organism evidence="2 3">
    <name type="scientific">Kribbella amoyensis</name>
    <dbReference type="NCBI Taxonomy" id="996641"/>
    <lineage>
        <taxon>Bacteria</taxon>
        <taxon>Bacillati</taxon>
        <taxon>Actinomycetota</taxon>
        <taxon>Actinomycetes</taxon>
        <taxon>Propionibacteriales</taxon>
        <taxon>Kribbellaceae</taxon>
        <taxon>Kribbella</taxon>
    </lineage>
</organism>